<name>A0ABW4MJA4_9SPHN</name>
<dbReference type="SUPFAM" id="SSF53335">
    <property type="entry name" value="S-adenosyl-L-methionine-dependent methyltransferases"/>
    <property type="match status" value="1"/>
</dbReference>
<keyword evidence="1 3" id="KW-0489">Methyltransferase</keyword>
<dbReference type="PANTHER" id="PTHR13090:SF1">
    <property type="entry name" value="ARGININE-HYDROXYLASE NDUFAF5, MITOCHONDRIAL"/>
    <property type="match status" value="1"/>
</dbReference>
<dbReference type="EMBL" id="JBHUEL010000010">
    <property type="protein sequence ID" value="MFD1767617.1"/>
    <property type="molecule type" value="Genomic_DNA"/>
</dbReference>
<dbReference type="GO" id="GO:0008168">
    <property type="term" value="F:methyltransferase activity"/>
    <property type="evidence" value="ECO:0007669"/>
    <property type="project" value="UniProtKB-KW"/>
</dbReference>
<organism evidence="3 4">
    <name type="scientific">Sphingorhabdus buctiana</name>
    <dbReference type="NCBI Taxonomy" id="1508805"/>
    <lineage>
        <taxon>Bacteria</taxon>
        <taxon>Pseudomonadati</taxon>
        <taxon>Pseudomonadota</taxon>
        <taxon>Alphaproteobacteria</taxon>
        <taxon>Sphingomonadales</taxon>
        <taxon>Sphingomonadaceae</taxon>
        <taxon>Sphingorhabdus</taxon>
    </lineage>
</organism>
<sequence>MKQAAPPQIFDNKRRHALRFRAMARDVGNHFLWNILAEDLADRLSCTTRNFEKCLLIGPLTSQADMIIGAKAADITCLPLADEDRLEVEQGDFDLILSAGTLDSVNDLPGALVQIRRALRPDGLFLGAMFGAGTLASLKKAMMLADGARAMPHIHPQVELRSAADLLARAGFAMQVADKVGADVRYSDWRRLVNDLRDAGIGNCLAGPRAYLGRGYVQQLDAAWGSLMDVEGKVSERFEFLHLSGWAPSPDQPKAAPRGSGKVSLAALLDKSGKL</sequence>
<evidence type="ECO:0000313" key="4">
    <source>
        <dbReference type="Proteomes" id="UP001597215"/>
    </source>
</evidence>
<accession>A0ABW4MJA4</accession>
<reference evidence="4" key="1">
    <citation type="journal article" date="2019" name="Int. J. Syst. Evol. Microbiol.">
        <title>The Global Catalogue of Microorganisms (GCM) 10K type strain sequencing project: providing services to taxonomists for standard genome sequencing and annotation.</title>
        <authorList>
            <consortium name="The Broad Institute Genomics Platform"/>
            <consortium name="The Broad Institute Genome Sequencing Center for Infectious Disease"/>
            <person name="Wu L."/>
            <person name="Ma J."/>
        </authorList>
    </citation>
    <scope>NUCLEOTIDE SEQUENCE [LARGE SCALE GENOMIC DNA]</scope>
    <source>
        <strain evidence="4">CGMCC 1.12449</strain>
    </source>
</reference>
<keyword evidence="2 3" id="KW-0808">Transferase</keyword>
<dbReference type="InterPro" id="IPR029063">
    <property type="entry name" value="SAM-dependent_MTases_sf"/>
</dbReference>
<protein>
    <submittedName>
        <fullName evidence="3">Class I SAM-dependent methyltransferase</fullName>
        <ecNumber evidence="3">2.1.1.-</ecNumber>
    </submittedName>
</protein>
<evidence type="ECO:0000256" key="2">
    <source>
        <dbReference type="ARBA" id="ARBA00022679"/>
    </source>
</evidence>
<comment type="caution">
    <text evidence="3">The sequence shown here is derived from an EMBL/GenBank/DDBJ whole genome shotgun (WGS) entry which is preliminary data.</text>
</comment>
<evidence type="ECO:0000313" key="3">
    <source>
        <dbReference type="EMBL" id="MFD1767617.1"/>
    </source>
</evidence>
<dbReference type="Gene3D" id="3.40.50.150">
    <property type="entry name" value="Vaccinia Virus protein VP39"/>
    <property type="match status" value="1"/>
</dbReference>
<dbReference type="GO" id="GO:0032259">
    <property type="term" value="P:methylation"/>
    <property type="evidence" value="ECO:0007669"/>
    <property type="project" value="UniProtKB-KW"/>
</dbReference>
<proteinExistence type="predicted"/>
<dbReference type="InterPro" id="IPR050602">
    <property type="entry name" value="Malonyl-ACP_OMT"/>
</dbReference>
<dbReference type="PANTHER" id="PTHR13090">
    <property type="entry name" value="ARGININE-HYDROXYLASE NDUFAF5, MITOCHONDRIAL"/>
    <property type="match status" value="1"/>
</dbReference>
<gene>
    <name evidence="3" type="ORF">ACFSAG_12280</name>
</gene>
<keyword evidence="4" id="KW-1185">Reference proteome</keyword>
<dbReference type="EC" id="2.1.1.-" evidence="3"/>
<dbReference type="Pfam" id="PF13489">
    <property type="entry name" value="Methyltransf_23"/>
    <property type="match status" value="1"/>
</dbReference>
<evidence type="ECO:0000256" key="1">
    <source>
        <dbReference type="ARBA" id="ARBA00022603"/>
    </source>
</evidence>
<dbReference type="Proteomes" id="UP001597215">
    <property type="component" value="Unassembled WGS sequence"/>
</dbReference>